<accession>A0A6F8PN54</accession>
<reference evidence="2" key="1">
    <citation type="submission" date="2019-11" db="EMBL/GenBank/DDBJ databases">
        <title>Isolation and characterization of two novel species in the genus Thiomicrorhabdus.</title>
        <authorList>
            <person name="Mochizuki J."/>
            <person name="Kojima H."/>
            <person name="Fukui M."/>
        </authorList>
    </citation>
    <scope>NUCLEOTIDE SEQUENCE [LARGE SCALE GENOMIC DNA]</scope>
    <source>
        <strain evidence="2">AkT22</strain>
    </source>
</reference>
<dbReference type="GO" id="GO:0016226">
    <property type="term" value="P:iron-sulfur cluster assembly"/>
    <property type="evidence" value="ECO:0007669"/>
    <property type="project" value="TreeGrafter"/>
</dbReference>
<gene>
    <name evidence="1" type="ORF">THMIRHAT_12130</name>
</gene>
<dbReference type="PANTHER" id="PTHR22602">
    <property type="entry name" value="TRANSFERASE CAF17, MITOCHONDRIAL-RELATED"/>
    <property type="match status" value="1"/>
</dbReference>
<proteinExistence type="predicted"/>
<keyword evidence="2" id="KW-1185">Reference proteome</keyword>
<dbReference type="SUPFAM" id="SSF103025">
    <property type="entry name" value="Folate-binding domain"/>
    <property type="match status" value="1"/>
</dbReference>
<dbReference type="Gene3D" id="3.30.70.1400">
    <property type="entry name" value="Aminomethyltransferase beta-barrel domains"/>
    <property type="match status" value="1"/>
</dbReference>
<dbReference type="Gene3D" id="3.30.70.1630">
    <property type="match status" value="1"/>
</dbReference>
<dbReference type="AlphaFoldDB" id="A0A6F8PN54"/>
<dbReference type="InterPro" id="IPR017703">
    <property type="entry name" value="YgfZ/GCV_T_CS"/>
</dbReference>
<organism evidence="1 2">
    <name type="scientific">Thiosulfativibrio zosterae</name>
    <dbReference type="NCBI Taxonomy" id="2675053"/>
    <lineage>
        <taxon>Bacteria</taxon>
        <taxon>Pseudomonadati</taxon>
        <taxon>Pseudomonadota</taxon>
        <taxon>Gammaproteobacteria</taxon>
        <taxon>Thiotrichales</taxon>
        <taxon>Piscirickettsiaceae</taxon>
        <taxon>Thiosulfativibrio</taxon>
    </lineage>
</organism>
<dbReference type="Gene3D" id="2.40.30.160">
    <property type="match status" value="1"/>
</dbReference>
<dbReference type="KEGG" id="tzo:THMIRHAT_12130"/>
<dbReference type="Proteomes" id="UP000501466">
    <property type="component" value="Chromosome"/>
</dbReference>
<name>A0A6F8PN54_9GAMM</name>
<dbReference type="RefSeq" id="WP_173291263.1">
    <property type="nucleotide sequence ID" value="NZ_AP021888.1"/>
</dbReference>
<dbReference type="InterPro" id="IPR045179">
    <property type="entry name" value="YgfZ/GcvT"/>
</dbReference>
<protein>
    <submittedName>
        <fullName evidence="1">Folate-binding protein</fullName>
    </submittedName>
</protein>
<sequence length="354" mass="39624">MINPQWQTFLASQGAIFGDNFGVDSFGHPDLERFLIKNGPVMTSQAHQGLLKLSGEDTFAFLQGQLSNDLKDVTVENAQLSAYCDPQGNVLAIFLIFKVGDDFFLSFDGSLKEIIQKRLTMFVMRSKVKITDESQNLIRIGFAGDFADLDVQRLLGTKLKNEYEVAQLDKEEAKATLIKVPGPYHRYEIFADASSAEFIWSKLRSNSEQTNQHDWQLLNIAAGIPSINLQTQGKLVAQFLNLDKLSGINFKKGCFPGQEIIARMHYRGKVTKRMMRLRFDEPVDVNIGEEIILNDAAEKHYKFMIINKNPDIFKGSMMLGVGTLKPLENVTGGLATESGVAVSIEPMPYDLTDE</sequence>
<evidence type="ECO:0000313" key="2">
    <source>
        <dbReference type="Proteomes" id="UP000501466"/>
    </source>
</evidence>
<dbReference type="NCBIfam" id="TIGR03317">
    <property type="entry name" value="ygfZ_signature"/>
    <property type="match status" value="1"/>
</dbReference>
<dbReference type="PANTHER" id="PTHR22602:SF0">
    <property type="entry name" value="TRANSFERASE CAF17, MITOCHONDRIAL-RELATED"/>
    <property type="match status" value="1"/>
</dbReference>
<evidence type="ECO:0000313" key="1">
    <source>
        <dbReference type="EMBL" id="BBP43467.1"/>
    </source>
</evidence>
<dbReference type="EMBL" id="AP021888">
    <property type="protein sequence ID" value="BBP43467.1"/>
    <property type="molecule type" value="Genomic_DNA"/>
</dbReference>